<keyword evidence="3" id="KW-1185">Reference proteome</keyword>
<dbReference type="PANTHER" id="PTHR42685">
    <property type="entry name" value="GERANYLGERANYL DIPHOSPHATE REDUCTASE"/>
    <property type="match status" value="1"/>
</dbReference>
<organism evidence="2 3">
    <name type="scientific">Angustibacter aerolatus</name>
    <dbReference type="NCBI Taxonomy" id="1162965"/>
    <lineage>
        <taxon>Bacteria</taxon>
        <taxon>Bacillati</taxon>
        <taxon>Actinomycetota</taxon>
        <taxon>Actinomycetes</taxon>
        <taxon>Kineosporiales</taxon>
        <taxon>Kineosporiaceae</taxon>
    </lineage>
</organism>
<name>A0ABQ6JG15_9ACTN</name>
<accession>A0ABQ6JG15</accession>
<dbReference type="Gene3D" id="3.50.50.60">
    <property type="entry name" value="FAD/NAD(P)-binding domain"/>
    <property type="match status" value="1"/>
</dbReference>
<feature type="region of interest" description="Disordered" evidence="1">
    <location>
        <begin position="99"/>
        <end position="121"/>
    </location>
</feature>
<dbReference type="InterPro" id="IPR050407">
    <property type="entry name" value="Geranylgeranyl_reductase"/>
</dbReference>
<dbReference type="EMBL" id="BSUZ01000001">
    <property type="protein sequence ID" value="GMA86334.1"/>
    <property type="molecule type" value="Genomic_DNA"/>
</dbReference>
<evidence type="ECO:0000313" key="2">
    <source>
        <dbReference type="EMBL" id="GMA86334.1"/>
    </source>
</evidence>
<proteinExistence type="predicted"/>
<reference evidence="3" key="1">
    <citation type="journal article" date="2019" name="Int. J. Syst. Evol. Microbiol.">
        <title>The Global Catalogue of Microorganisms (GCM) 10K type strain sequencing project: providing services to taxonomists for standard genome sequencing and annotation.</title>
        <authorList>
            <consortium name="The Broad Institute Genomics Platform"/>
            <consortium name="The Broad Institute Genome Sequencing Center for Infectious Disease"/>
            <person name="Wu L."/>
            <person name="Ma J."/>
        </authorList>
    </citation>
    <scope>NUCLEOTIDE SEQUENCE [LARGE SCALE GENOMIC DNA]</scope>
    <source>
        <strain evidence="3">NBRC 108730</strain>
    </source>
</reference>
<comment type="caution">
    <text evidence="2">The sequence shown here is derived from an EMBL/GenBank/DDBJ whole genome shotgun (WGS) entry which is preliminary data.</text>
</comment>
<gene>
    <name evidence="2" type="ORF">GCM10025868_15840</name>
</gene>
<protein>
    <submittedName>
        <fullName evidence="2">Uncharacterized protein</fullName>
    </submittedName>
</protein>
<evidence type="ECO:0000256" key="1">
    <source>
        <dbReference type="SAM" id="MobiDB-lite"/>
    </source>
</evidence>
<sequence length="121" mass="12731">MFPLADGEVNVGVGTLATARRPADVPLRRLLDVYVRQRREEWALDGEVRAASSALLPMGGAVSGVAGRNWGLVGDAAGCVNPLNGEGIDYGLETGRMLAEPAGRRRRPRPGVARDAARSPG</sequence>
<dbReference type="SUPFAM" id="SSF51905">
    <property type="entry name" value="FAD/NAD(P)-binding domain"/>
    <property type="match status" value="1"/>
</dbReference>
<dbReference type="Proteomes" id="UP001157017">
    <property type="component" value="Unassembled WGS sequence"/>
</dbReference>
<evidence type="ECO:0000313" key="3">
    <source>
        <dbReference type="Proteomes" id="UP001157017"/>
    </source>
</evidence>
<dbReference type="InterPro" id="IPR036188">
    <property type="entry name" value="FAD/NAD-bd_sf"/>
</dbReference>
<dbReference type="PANTHER" id="PTHR42685:SF22">
    <property type="entry name" value="CONDITIONED MEDIUM FACTOR RECEPTOR 1"/>
    <property type="match status" value="1"/>
</dbReference>